<feature type="transmembrane region" description="Helical" evidence="1">
    <location>
        <begin position="20"/>
        <end position="41"/>
    </location>
</feature>
<sequence length="108" mass="11598">MFPSLSPSSLFNPPHTLSHHTALSFSFGRILSFPLFSSVLLCLEMAQFSNCKAMFLMVIATVLVSVTAQDTAPAPSPALDAGAGTLVTISSLYIYSPVLFSLFALLRR</sequence>
<evidence type="ECO:0000256" key="1">
    <source>
        <dbReference type="SAM" id="Phobius"/>
    </source>
</evidence>
<evidence type="ECO:0000313" key="3">
    <source>
        <dbReference type="Proteomes" id="UP001054821"/>
    </source>
</evidence>
<keyword evidence="1" id="KW-1133">Transmembrane helix</keyword>
<keyword evidence="1" id="KW-0472">Membrane</keyword>
<feature type="transmembrane region" description="Helical" evidence="1">
    <location>
        <begin position="81"/>
        <end position="106"/>
    </location>
</feature>
<evidence type="ECO:0000313" key="2">
    <source>
        <dbReference type="EMBL" id="KAI5321317.1"/>
    </source>
</evidence>
<comment type="caution">
    <text evidence="2">The sequence shown here is derived from an EMBL/GenBank/DDBJ whole genome shotgun (WGS) entry which is preliminary data.</text>
</comment>
<keyword evidence="1" id="KW-0812">Transmembrane</keyword>
<accession>A0AAD4VCB2</accession>
<dbReference type="AlphaFoldDB" id="A0AAD4VCB2"/>
<keyword evidence="3" id="KW-1185">Reference proteome</keyword>
<proteinExistence type="predicted"/>
<dbReference type="Proteomes" id="UP001054821">
    <property type="component" value="Chromosome 6"/>
</dbReference>
<dbReference type="PANTHER" id="PTHR33659">
    <property type="entry name" value="PROTEIN, PUTATIVE-RELATED-RELATED"/>
    <property type="match status" value="1"/>
</dbReference>
<dbReference type="PANTHER" id="PTHR33659:SF6">
    <property type="entry name" value="ARABINOGALACTAN PEPTIDE"/>
    <property type="match status" value="1"/>
</dbReference>
<name>A0AAD4VCB2_PRUDU</name>
<gene>
    <name evidence="2" type="ORF">L3X38_030388</name>
</gene>
<feature type="transmembrane region" description="Helical" evidence="1">
    <location>
        <begin position="53"/>
        <end position="69"/>
    </location>
</feature>
<protein>
    <submittedName>
        <fullName evidence="2">Uncharacterized protein</fullName>
    </submittedName>
</protein>
<reference evidence="2 3" key="1">
    <citation type="journal article" date="2022" name="G3 (Bethesda)">
        <title>Whole-genome sequence and methylome profiling of the almond [Prunus dulcis (Mill.) D.A. Webb] cultivar 'Nonpareil'.</title>
        <authorList>
            <person name="D'Amico-Willman K.M."/>
            <person name="Ouma W.Z."/>
            <person name="Meulia T."/>
            <person name="Sideli G.M."/>
            <person name="Gradziel T.M."/>
            <person name="Fresnedo-Ramirez J."/>
        </authorList>
    </citation>
    <scope>NUCLEOTIDE SEQUENCE [LARGE SCALE GENOMIC DNA]</scope>
    <source>
        <strain evidence="2">Clone GOH B32 T37-40</strain>
    </source>
</reference>
<dbReference type="EMBL" id="JAJFAZ020000006">
    <property type="protein sequence ID" value="KAI5321317.1"/>
    <property type="molecule type" value="Genomic_DNA"/>
</dbReference>
<organism evidence="2 3">
    <name type="scientific">Prunus dulcis</name>
    <name type="common">Almond</name>
    <name type="synonym">Amygdalus dulcis</name>
    <dbReference type="NCBI Taxonomy" id="3755"/>
    <lineage>
        <taxon>Eukaryota</taxon>
        <taxon>Viridiplantae</taxon>
        <taxon>Streptophyta</taxon>
        <taxon>Embryophyta</taxon>
        <taxon>Tracheophyta</taxon>
        <taxon>Spermatophyta</taxon>
        <taxon>Magnoliopsida</taxon>
        <taxon>eudicotyledons</taxon>
        <taxon>Gunneridae</taxon>
        <taxon>Pentapetalae</taxon>
        <taxon>rosids</taxon>
        <taxon>fabids</taxon>
        <taxon>Rosales</taxon>
        <taxon>Rosaceae</taxon>
        <taxon>Amygdaloideae</taxon>
        <taxon>Amygdaleae</taxon>
        <taxon>Prunus</taxon>
    </lineage>
</organism>